<evidence type="ECO:0000313" key="1">
    <source>
        <dbReference type="Proteomes" id="UP000095282"/>
    </source>
</evidence>
<accession>A0A1I7UQS9</accession>
<organism evidence="1 2">
    <name type="scientific">Caenorhabditis tropicalis</name>
    <dbReference type="NCBI Taxonomy" id="1561998"/>
    <lineage>
        <taxon>Eukaryota</taxon>
        <taxon>Metazoa</taxon>
        <taxon>Ecdysozoa</taxon>
        <taxon>Nematoda</taxon>
        <taxon>Chromadorea</taxon>
        <taxon>Rhabditida</taxon>
        <taxon>Rhabditina</taxon>
        <taxon>Rhabditomorpha</taxon>
        <taxon>Rhabditoidea</taxon>
        <taxon>Rhabditidae</taxon>
        <taxon>Peloderinae</taxon>
        <taxon>Caenorhabditis</taxon>
    </lineage>
</organism>
<keyword evidence="1" id="KW-1185">Reference proteome</keyword>
<protein>
    <submittedName>
        <fullName evidence="2">Secreted protein</fullName>
    </submittedName>
</protein>
<dbReference type="AlphaFoldDB" id="A0A1I7UQS9"/>
<sequence length="76" mass="8878">MLLRTCSVIACQDLFSCRIPLVFKRSTVLYPFCFPLSIWCQMEGVQSVSTLDLKTFRVSSHFGRLFRDVEALRARW</sequence>
<proteinExistence type="predicted"/>
<name>A0A1I7UQS9_9PELO</name>
<dbReference type="WBParaSite" id="Csp11.Scaffold630.g18416.t1">
    <property type="protein sequence ID" value="Csp11.Scaffold630.g18416.t1"/>
    <property type="gene ID" value="Csp11.Scaffold630.g18416"/>
</dbReference>
<reference evidence="2" key="1">
    <citation type="submission" date="2016-11" db="UniProtKB">
        <authorList>
            <consortium name="WormBaseParasite"/>
        </authorList>
    </citation>
    <scope>IDENTIFICATION</scope>
</reference>
<dbReference type="Proteomes" id="UP000095282">
    <property type="component" value="Unplaced"/>
</dbReference>
<evidence type="ECO:0000313" key="2">
    <source>
        <dbReference type="WBParaSite" id="Csp11.Scaffold630.g18416.t1"/>
    </source>
</evidence>